<reference evidence="3 4" key="1">
    <citation type="submission" date="2020-10" db="EMBL/GenBank/DDBJ databases">
        <title>Sequencing the genomes of 1000 actinobacteria strains.</title>
        <authorList>
            <person name="Klenk H.-P."/>
        </authorList>
    </citation>
    <scope>NUCLEOTIDE SEQUENCE [LARGE SCALE GENOMIC DNA]</scope>
    <source>
        <strain evidence="3 4">DSM 43748</strain>
    </source>
</reference>
<dbReference type="InterPro" id="IPR013217">
    <property type="entry name" value="Methyltransf_12"/>
</dbReference>
<dbReference type="RefSeq" id="WP_192773144.1">
    <property type="nucleotide sequence ID" value="NZ_BAAASY010000019.1"/>
</dbReference>
<dbReference type="PANTHER" id="PTHR43861:SF3">
    <property type="entry name" value="PUTATIVE (AFU_ORTHOLOGUE AFUA_2G14390)-RELATED"/>
    <property type="match status" value="1"/>
</dbReference>
<dbReference type="PANTHER" id="PTHR43861">
    <property type="entry name" value="TRANS-ACONITATE 2-METHYLTRANSFERASE-RELATED"/>
    <property type="match status" value="1"/>
</dbReference>
<keyword evidence="1" id="KW-0808">Transferase</keyword>
<evidence type="ECO:0000313" key="4">
    <source>
        <dbReference type="Proteomes" id="UP000661607"/>
    </source>
</evidence>
<name>A0ABR9K6W8_9ACTN</name>
<proteinExistence type="predicted"/>
<gene>
    <name evidence="3" type="ORF">H4W81_000325</name>
</gene>
<evidence type="ECO:0000256" key="1">
    <source>
        <dbReference type="ARBA" id="ARBA00022679"/>
    </source>
</evidence>
<protein>
    <submittedName>
        <fullName evidence="3">SAM-dependent methyltransferase</fullName>
    </submittedName>
</protein>
<dbReference type="EMBL" id="JADBEF010000001">
    <property type="protein sequence ID" value="MBE1557546.1"/>
    <property type="molecule type" value="Genomic_DNA"/>
</dbReference>
<comment type="caution">
    <text evidence="3">The sequence shown here is derived from an EMBL/GenBank/DDBJ whole genome shotgun (WGS) entry which is preliminary data.</text>
</comment>
<keyword evidence="3" id="KW-0489">Methyltransferase</keyword>
<dbReference type="GO" id="GO:0008168">
    <property type="term" value="F:methyltransferase activity"/>
    <property type="evidence" value="ECO:0007669"/>
    <property type="project" value="UniProtKB-KW"/>
</dbReference>
<keyword evidence="4" id="KW-1185">Reference proteome</keyword>
<accession>A0ABR9K6W8</accession>
<dbReference type="Proteomes" id="UP000661607">
    <property type="component" value="Unassembled WGS sequence"/>
</dbReference>
<dbReference type="SUPFAM" id="SSF53335">
    <property type="entry name" value="S-adenosyl-L-methionine-dependent methyltransferases"/>
    <property type="match status" value="2"/>
</dbReference>
<dbReference type="InterPro" id="IPR029063">
    <property type="entry name" value="SAM-dependent_MTases_sf"/>
</dbReference>
<sequence>MTPYELLLAHPWIARVDHTGDGGLVVTAEPAALTVRHEPGHPPVLGDLVAEHLEHWGEVYDWTYRSSRDTHRPGLDLSGWRATDTGEPLPAEHMAEWADRTAELVLRHRPSRVLELGCGTGMLLHRLHPHLKGYVGTDIAEPVVARLDGLGLPGVKVVRAAAHEINGEAVRAALAGFGERPDCVLLNSVTQCFPSVEYLAAVLRDAIDAVAPGGVVVVGDVRHSGLLGEHCRRLEATAVAAEQRAAADTELLFDPATLAAVAAGANRRVTISLFAKTLAADTELTRYRFDAVLHVDAPASPAATVHAWDTLRPDRAAALATLAGGDDPVRITGIPNGLLRPATGAESGASLRAVLEGTDGAVLLDPDDPTLLQVAVPAAAAAMPVDALAGVGRPHEPLGAFARARLVEVARRELRRAGLPVPGELAARVPDGAGRDAVSLAEDAAEADRAGRLALARTGRTGAPRPADLAAEAVPDSALAHLPHAIRTFDEIALRALVSLMSGVLPLGDSRTAEELIEALGTAPRHGWIVRRWLEVLRVEGLVRRHSGGRYEAAAVPDRARDDGAELDRACAALGYPDEMAVFFRTALACLPELLRDEIMAQALLFPDGDLLTSLSKDQHNVSNTYLNAALGHVLARAAATRARPLRVVELGGGAGGSTTAALDGLGSAEVDYLFSDVSRFFTMAAEDRFGDRLRYALLDINADLVAQGAERGGADVVIAANVLHCARHAGRSLRWIGELLAPGGLVVVTEAIREHYLVLATMQFLMSPREGQPDLGAGDRRGGTGRVFFTGRELPAELAEAGLRPVLELPEAASPLAAPAQHLFVAAKL</sequence>
<organism evidence="3 4">
    <name type="scientific">Nonomuraea africana</name>
    <dbReference type="NCBI Taxonomy" id="46171"/>
    <lineage>
        <taxon>Bacteria</taxon>
        <taxon>Bacillati</taxon>
        <taxon>Actinomycetota</taxon>
        <taxon>Actinomycetes</taxon>
        <taxon>Streptosporangiales</taxon>
        <taxon>Streptosporangiaceae</taxon>
        <taxon>Nonomuraea</taxon>
    </lineage>
</organism>
<dbReference type="Gene3D" id="3.40.50.150">
    <property type="entry name" value="Vaccinia Virus protein VP39"/>
    <property type="match status" value="2"/>
</dbReference>
<dbReference type="Pfam" id="PF13489">
    <property type="entry name" value="Methyltransf_23"/>
    <property type="match status" value="1"/>
</dbReference>
<dbReference type="CDD" id="cd02440">
    <property type="entry name" value="AdoMet_MTases"/>
    <property type="match status" value="1"/>
</dbReference>
<dbReference type="Pfam" id="PF08242">
    <property type="entry name" value="Methyltransf_12"/>
    <property type="match status" value="1"/>
</dbReference>
<feature type="domain" description="Methyltransferase type 12" evidence="2">
    <location>
        <begin position="649"/>
        <end position="746"/>
    </location>
</feature>
<dbReference type="GO" id="GO:0032259">
    <property type="term" value="P:methylation"/>
    <property type="evidence" value="ECO:0007669"/>
    <property type="project" value="UniProtKB-KW"/>
</dbReference>
<evidence type="ECO:0000259" key="2">
    <source>
        <dbReference type="Pfam" id="PF08242"/>
    </source>
</evidence>
<evidence type="ECO:0000313" key="3">
    <source>
        <dbReference type="EMBL" id="MBE1557546.1"/>
    </source>
</evidence>